<name>A0ABW4J5N4_9LACO</name>
<dbReference type="InterPro" id="IPR002637">
    <property type="entry name" value="RdgB/HAM1"/>
</dbReference>
<gene>
    <name evidence="3" type="ORF">ACFQ5M_05235</name>
</gene>
<dbReference type="Pfam" id="PF01725">
    <property type="entry name" value="Ham1p_like"/>
    <property type="match status" value="1"/>
</dbReference>
<proteinExistence type="inferred from homology"/>
<dbReference type="PANTHER" id="PTHR11067">
    <property type="entry name" value="INOSINE TRIPHOSPHATE PYROPHOSPHATASE/HAM1 PROTEIN"/>
    <property type="match status" value="1"/>
</dbReference>
<dbReference type="RefSeq" id="WP_125715694.1">
    <property type="nucleotide sequence ID" value="NZ_JBHTOP010000011.1"/>
</dbReference>
<evidence type="ECO:0000313" key="3">
    <source>
        <dbReference type="EMBL" id="MFD1671492.1"/>
    </source>
</evidence>
<dbReference type="GO" id="GO:0016787">
    <property type="term" value="F:hydrolase activity"/>
    <property type="evidence" value="ECO:0007669"/>
    <property type="project" value="UniProtKB-KW"/>
</dbReference>
<dbReference type="PANTHER" id="PTHR11067:SF9">
    <property type="entry name" value="INOSINE TRIPHOSPHATE PYROPHOSPHATASE"/>
    <property type="match status" value="1"/>
</dbReference>
<dbReference type="InterPro" id="IPR029001">
    <property type="entry name" value="ITPase-like_fam"/>
</dbReference>
<evidence type="ECO:0000256" key="2">
    <source>
        <dbReference type="ARBA" id="ARBA00022801"/>
    </source>
</evidence>
<reference evidence="4" key="1">
    <citation type="journal article" date="2019" name="Int. J. Syst. Evol. Microbiol.">
        <title>The Global Catalogue of Microorganisms (GCM) 10K type strain sequencing project: providing services to taxonomists for standard genome sequencing and annotation.</title>
        <authorList>
            <consortium name="The Broad Institute Genomics Platform"/>
            <consortium name="The Broad Institute Genome Sequencing Center for Infectious Disease"/>
            <person name="Wu L."/>
            <person name="Ma J."/>
        </authorList>
    </citation>
    <scope>NUCLEOTIDE SEQUENCE [LARGE SCALE GENOMIC DNA]</scope>
    <source>
        <strain evidence="4">CCM 8896</strain>
    </source>
</reference>
<organism evidence="3 4">
    <name type="scientific">Agrilactobacillus yilanensis</name>
    <dbReference type="NCBI Taxonomy" id="2485997"/>
    <lineage>
        <taxon>Bacteria</taxon>
        <taxon>Bacillati</taxon>
        <taxon>Bacillota</taxon>
        <taxon>Bacilli</taxon>
        <taxon>Lactobacillales</taxon>
        <taxon>Lactobacillaceae</taxon>
        <taxon>Agrilactobacillus</taxon>
    </lineage>
</organism>
<dbReference type="Gene3D" id="3.90.950.10">
    <property type="match status" value="1"/>
</dbReference>
<keyword evidence="4" id="KW-1185">Reference proteome</keyword>
<evidence type="ECO:0000256" key="1">
    <source>
        <dbReference type="ARBA" id="ARBA00008023"/>
    </source>
</evidence>
<protein>
    <submittedName>
        <fullName evidence="3">Non-canonical purine NTP pyrophosphatase</fullName>
        <ecNumber evidence="3">3.6.1.-</ecNumber>
    </submittedName>
</protein>
<dbReference type="Proteomes" id="UP001597267">
    <property type="component" value="Unassembled WGS sequence"/>
</dbReference>
<sequence length="195" mass="21552">MIEILIASNNLGKTKEISDLLALYQLHGVSYQKYHQRLVFPEEQLDYRENALQKATFIQQQLQTTLPVLGDDSGLSLAALPTMFNAQTHRDLAAGAPLSHAAYLCQLLADVPADQRQITLTSYLVLKIGTCTYTGTGTLTGKVALESRGTGGFDLDQIVIPAGLSQTLAELPLQQRQKYEQRRLAIENLLINVKR</sequence>
<dbReference type="SUPFAM" id="SSF52972">
    <property type="entry name" value="ITPase-like"/>
    <property type="match status" value="1"/>
</dbReference>
<accession>A0ABW4J5N4</accession>
<dbReference type="EC" id="3.6.1.-" evidence="3"/>
<dbReference type="EMBL" id="JBHTOP010000011">
    <property type="protein sequence ID" value="MFD1671492.1"/>
    <property type="molecule type" value="Genomic_DNA"/>
</dbReference>
<comment type="similarity">
    <text evidence="1">Belongs to the HAM1 NTPase family.</text>
</comment>
<evidence type="ECO:0000313" key="4">
    <source>
        <dbReference type="Proteomes" id="UP001597267"/>
    </source>
</evidence>
<comment type="caution">
    <text evidence="3">The sequence shown here is derived from an EMBL/GenBank/DDBJ whole genome shotgun (WGS) entry which is preliminary data.</text>
</comment>
<keyword evidence="2 3" id="KW-0378">Hydrolase</keyword>